<reference evidence="2 3" key="1">
    <citation type="submission" date="2020-03" db="EMBL/GenBank/DDBJ databases">
        <title>Tamlana sp. nov, isolated from XXX.</title>
        <authorList>
            <person name="Cao W.R."/>
        </authorList>
    </citation>
    <scope>NUCLEOTIDE SEQUENCE [LARGE SCALE GENOMIC DNA]</scope>
    <source>
        <strain evidence="2 3">HST1-43</strain>
    </source>
</reference>
<dbReference type="InterPro" id="IPR002645">
    <property type="entry name" value="STAS_dom"/>
</dbReference>
<evidence type="ECO:0000313" key="3">
    <source>
        <dbReference type="Proteomes" id="UP000760545"/>
    </source>
</evidence>
<accession>A0ABX1D8A2</accession>
<protein>
    <recommendedName>
        <fullName evidence="1">STAS domain-containing protein</fullName>
    </recommendedName>
</protein>
<evidence type="ECO:0000313" key="2">
    <source>
        <dbReference type="EMBL" id="NJX14202.1"/>
    </source>
</evidence>
<dbReference type="Proteomes" id="UP000760545">
    <property type="component" value="Unassembled WGS sequence"/>
</dbReference>
<name>A0ABX1D8A2_9FLAO</name>
<dbReference type="InterPro" id="IPR036513">
    <property type="entry name" value="STAS_dom_sf"/>
</dbReference>
<proteinExistence type="predicted"/>
<organism evidence="2 3">
    <name type="scientific">Tamlana crocina</name>
    <dbReference type="NCBI Taxonomy" id="393006"/>
    <lineage>
        <taxon>Bacteria</taxon>
        <taxon>Pseudomonadati</taxon>
        <taxon>Bacteroidota</taxon>
        <taxon>Flavobacteriia</taxon>
        <taxon>Flavobacteriales</taxon>
        <taxon>Flavobacteriaceae</taxon>
        <taxon>Tamlana</taxon>
    </lineage>
</organism>
<feature type="domain" description="STAS" evidence="1">
    <location>
        <begin position="11"/>
        <end position="63"/>
    </location>
</feature>
<sequence>MALKIKQIKDVFMVEGTISSDTVKQFKNHLEFLIIYSKVLTINIDAVTAIDKEGMKAIEALHKMALTYKKPFTIIGYGCKEIYDDIQVDDAA</sequence>
<dbReference type="PROSITE" id="PS50801">
    <property type="entry name" value="STAS"/>
    <property type="match status" value="1"/>
</dbReference>
<dbReference type="SUPFAM" id="SSF52091">
    <property type="entry name" value="SpoIIaa-like"/>
    <property type="match status" value="1"/>
</dbReference>
<evidence type="ECO:0000259" key="1">
    <source>
        <dbReference type="PROSITE" id="PS50801"/>
    </source>
</evidence>
<gene>
    <name evidence="2" type="ORF">HC176_01705</name>
</gene>
<dbReference type="RefSeq" id="WP_167916459.1">
    <property type="nucleotide sequence ID" value="NZ_JAAVJS010000002.1"/>
</dbReference>
<keyword evidence="3" id="KW-1185">Reference proteome</keyword>
<dbReference type="Pfam" id="PF01740">
    <property type="entry name" value="STAS"/>
    <property type="match status" value="1"/>
</dbReference>
<dbReference type="EMBL" id="JAAVJS010000002">
    <property type="protein sequence ID" value="NJX14202.1"/>
    <property type="molecule type" value="Genomic_DNA"/>
</dbReference>
<comment type="caution">
    <text evidence="2">The sequence shown here is derived from an EMBL/GenBank/DDBJ whole genome shotgun (WGS) entry which is preliminary data.</text>
</comment>